<dbReference type="AlphaFoldDB" id="A0A9X0D8I5"/>
<dbReference type="PANTHER" id="PTHR46730:SF1">
    <property type="entry name" value="PLAT DOMAIN-CONTAINING PROTEIN"/>
    <property type="match status" value="1"/>
</dbReference>
<dbReference type="EMBL" id="MU825411">
    <property type="protein sequence ID" value="KAJ7390750.1"/>
    <property type="molecule type" value="Genomic_DNA"/>
</dbReference>
<protein>
    <recommendedName>
        <fullName evidence="7">REJ domain-containing protein</fullName>
    </recommendedName>
</protein>
<keyword evidence="4" id="KW-0677">Repeat</keyword>
<dbReference type="Pfam" id="PF02010">
    <property type="entry name" value="REJ"/>
    <property type="match status" value="1"/>
</dbReference>
<accession>A0A9X0D8I5</accession>
<dbReference type="GO" id="GO:0006816">
    <property type="term" value="P:calcium ion transport"/>
    <property type="evidence" value="ECO:0007669"/>
    <property type="project" value="TreeGrafter"/>
</dbReference>
<dbReference type="GO" id="GO:0005261">
    <property type="term" value="F:monoatomic cation channel activity"/>
    <property type="evidence" value="ECO:0007669"/>
    <property type="project" value="TreeGrafter"/>
</dbReference>
<evidence type="ECO:0000256" key="6">
    <source>
        <dbReference type="ARBA" id="ARBA00023136"/>
    </source>
</evidence>
<dbReference type="PROSITE" id="PS51111">
    <property type="entry name" value="REJ"/>
    <property type="match status" value="1"/>
</dbReference>
<feature type="domain" description="REJ" evidence="7">
    <location>
        <begin position="1"/>
        <end position="500"/>
    </location>
</feature>
<evidence type="ECO:0000256" key="3">
    <source>
        <dbReference type="ARBA" id="ARBA00022692"/>
    </source>
</evidence>
<evidence type="ECO:0000259" key="7">
    <source>
        <dbReference type="PROSITE" id="PS51111"/>
    </source>
</evidence>
<reference evidence="8" key="1">
    <citation type="submission" date="2023-01" db="EMBL/GenBank/DDBJ databases">
        <title>Genome assembly of the deep-sea coral Lophelia pertusa.</title>
        <authorList>
            <person name="Herrera S."/>
            <person name="Cordes E."/>
        </authorList>
    </citation>
    <scope>NUCLEOTIDE SEQUENCE</scope>
    <source>
        <strain evidence="8">USNM1676648</strain>
        <tissue evidence="8">Polyp</tissue>
    </source>
</reference>
<keyword evidence="3" id="KW-0812">Transmembrane</keyword>
<evidence type="ECO:0000313" key="8">
    <source>
        <dbReference type="EMBL" id="KAJ7390750.1"/>
    </source>
</evidence>
<organism evidence="8 9">
    <name type="scientific">Desmophyllum pertusum</name>
    <dbReference type="NCBI Taxonomy" id="174260"/>
    <lineage>
        <taxon>Eukaryota</taxon>
        <taxon>Metazoa</taxon>
        <taxon>Cnidaria</taxon>
        <taxon>Anthozoa</taxon>
        <taxon>Hexacorallia</taxon>
        <taxon>Scleractinia</taxon>
        <taxon>Caryophylliina</taxon>
        <taxon>Caryophylliidae</taxon>
        <taxon>Desmophyllum</taxon>
    </lineage>
</organism>
<keyword evidence="9" id="KW-1185">Reference proteome</keyword>
<keyword evidence="5" id="KW-1133">Transmembrane helix</keyword>
<evidence type="ECO:0000313" key="9">
    <source>
        <dbReference type="Proteomes" id="UP001163046"/>
    </source>
</evidence>
<name>A0A9X0D8I5_9CNID</name>
<dbReference type="Proteomes" id="UP001163046">
    <property type="component" value="Unassembled WGS sequence"/>
</dbReference>
<evidence type="ECO:0000256" key="2">
    <source>
        <dbReference type="ARBA" id="ARBA00007200"/>
    </source>
</evidence>
<dbReference type="OrthoDB" id="2121937at2759"/>
<dbReference type="PANTHER" id="PTHR46730">
    <property type="entry name" value="POLYCYSTIN-1"/>
    <property type="match status" value="1"/>
</dbReference>
<comment type="subcellular location">
    <subcellularLocation>
        <location evidence="1">Membrane</location>
    </subcellularLocation>
</comment>
<dbReference type="GO" id="GO:0005886">
    <property type="term" value="C:plasma membrane"/>
    <property type="evidence" value="ECO:0007669"/>
    <property type="project" value="TreeGrafter"/>
</dbReference>
<proteinExistence type="inferred from homology"/>
<gene>
    <name evidence="8" type="ORF">OS493_022308</name>
</gene>
<evidence type="ECO:0000256" key="1">
    <source>
        <dbReference type="ARBA" id="ARBA00004370"/>
    </source>
</evidence>
<comment type="similarity">
    <text evidence="2">Belongs to the polycystin family.</text>
</comment>
<evidence type="ECO:0000256" key="4">
    <source>
        <dbReference type="ARBA" id="ARBA00022737"/>
    </source>
</evidence>
<dbReference type="InterPro" id="IPR014010">
    <property type="entry name" value="REJ_dom"/>
</dbReference>
<comment type="caution">
    <text evidence="8">The sequence shown here is derived from an EMBL/GenBank/DDBJ whole genome shotgun (WGS) entry which is preliminary data.</text>
</comment>
<sequence length="500" mass="54733">MSRDKYHPTPTKRSVKIIQEATVQGLTEGVTVLESVLEWRLINVIDLKASESAKGSIVSQGTAEWTINRRSIPAGIYQVTFTVSLTIDDSPLPRNLKAFDYGFIEIITAPIRVIIDGGSSVRWGSNETITVNGSLSYDSNIGPGNQTGLNFTWSCRDSKRNTSMSTHGRHHLFLAEGNVTSSAKVQTSHLEIGKSYVLRLTVSKGDRSSFAEIAFEVVDGNIPHVNLRCFVDCGPTIPSSNKLRVTSECLNAACIGAVYEWHLKTLNETTKTWQNISILPIMTSTEVNAANVVFNKNSFASNSKFSLMLFVTPQEGKISFAVLNFDTNREPNSGNCLPSVTEGVSLETEFSFTCFAWQDENTPLTYEFRLGDEPISYGISSKSVSTVLPAGSPEDDYQLQINIVIKNAVGVAVKETLFVKVKPSSQLDPCITPVEEVSSKLQNLVLGEDSKLDEFIRKGEISKATLLALSVLKAANTDTSECKQPLSQGLKTLVRARISK</sequence>
<dbReference type="InterPro" id="IPR002859">
    <property type="entry name" value="PKD/REJ-like"/>
</dbReference>
<keyword evidence="6" id="KW-0472">Membrane</keyword>
<evidence type="ECO:0000256" key="5">
    <source>
        <dbReference type="ARBA" id="ARBA00022989"/>
    </source>
</evidence>